<dbReference type="EMBL" id="JASWJB010000435">
    <property type="protein sequence ID" value="KAK2590466.1"/>
    <property type="molecule type" value="Genomic_DNA"/>
</dbReference>
<evidence type="ECO:0000256" key="2">
    <source>
        <dbReference type="ARBA" id="ARBA00022729"/>
    </source>
</evidence>
<keyword evidence="2 6" id="KW-0732">Signal</keyword>
<dbReference type="SUPFAM" id="SSF56399">
    <property type="entry name" value="ADP-ribosylation"/>
    <property type="match status" value="1"/>
</dbReference>
<keyword evidence="3" id="KW-0843">Virulence</keyword>
<comment type="caution">
    <text evidence="7">The sequence shown here is derived from an EMBL/GenBank/DDBJ whole genome shotgun (WGS) entry which is preliminary data.</text>
</comment>
<evidence type="ECO:0000256" key="3">
    <source>
        <dbReference type="ARBA" id="ARBA00023026"/>
    </source>
</evidence>
<evidence type="ECO:0000313" key="7">
    <source>
        <dbReference type="EMBL" id="KAK2590466.1"/>
    </source>
</evidence>
<reference evidence="7" key="1">
    <citation type="submission" date="2023-06" db="EMBL/GenBank/DDBJ databases">
        <title>Conoideocrella luteorostrata (Hypocreales: Clavicipitaceae), a potential biocontrol fungus for elongate hemlock scale in United States Christmas tree production areas.</title>
        <authorList>
            <person name="Barrett H."/>
            <person name="Lovett B."/>
            <person name="Macias A.M."/>
            <person name="Stajich J.E."/>
            <person name="Kasson M.T."/>
        </authorList>
    </citation>
    <scope>NUCLEOTIDE SEQUENCE</scope>
    <source>
        <strain evidence="7">ARSEF 14590</strain>
    </source>
</reference>
<dbReference type="InterPro" id="IPR001144">
    <property type="entry name" value="Enterotoxin_A"/>
</dbReference>
<keyword evidence="1" id="KW-0800">Toxin</keyword>
<feature type="region of interest" description="Disordered" evidence="5">
    <location>
        <begin position="27"/>
        <end position="59"/>
    </location>
</feature>
<protein>
    <recommendedName>
        <fullName evidence="9">Heat-labile enterotoxin</fullName>
    </recommendedName>
</protein>
<evidence type="ECO:0008006" key="9">
    <source>
        <dbReference type="Google" id="ProtNLM"/>
    </source>
</evidence>
<evidence type="ECO:0000256" key="5">
    <source>
        <dbReference type="SAM" id="MobiDB-lite"/>
    </source>
</evidence>
<feature type="chain" id="PRO_5042565180" description="Heat-labile enterotoxin" evidence="6">
    <location>
        <begin position="25"/>
        <end position="824"/>
    </location>
</feature>
<feature type="signal peptide" evidence="6">
    <location>
        <begin position="1"/>
        <end position="24"/>
    </location>
</feature>
<evidence type="ECO:0000256" key="4">
    <source>
        <dbReference type="ARBA" id="ARBA00023157"/>
    </source>
</evidence>
<dbReference type="Proteomes" id="UP001251528">
    <property type="component" value="Unassembled WGS sequence"/>
</dbReference>
<evidence type="ECO:0000256" key="1">
    <source>
        <dbReference type="ARBA" id="ARBA00022656"/>
    </source>
</evidence>
<evidence type="ECO:0000313" key="8">
    <source>
        <dbReference type="Proteomes" id="UP001251528"/>
    </source>
</evidence>
<accession>A0AAJ0CGV2</accession>
<keyword evidence="4" id="KW-1015">Disulfide bond</keyword>
<name>A0AAJ0CGV2_9HYPO</name>
<feature type="compositionally biased region" description="Pro residues" evidence="5">
    <location>
        <begin position="27"/>
        <end position="46"/>
    </location>
</feature>
<dbReference type="Pfam" id="PF01375">
    <property type="entry name" value="Enterotoxin_a"/>
    <property type="match status" value="1"/>
</dbReference>
<dbReference type="GO" id="GO:0090729">
    <property type="term" value="F:toxin activity"/>
    <property type="evidence" value="ECO:0007669"/>
    <property type="project" value="UniProtKB-KW"/>
</dbReference>
<dbReference type="AlphaFoldDB" id="A0AAJ0CGV2"/>
<evidence type="ECO:0000256" key="6">
    <source>
        <dbReference type="SAM" id="SignalP"/>
    </source>
</evidence>
<dbReference type="Gene3D" id="3.90.210.10">
    <property type="entry name" value="Heat-Labile Enterotoxin, subunit A"/>
    <property type="match status" value="1"/>
</dbReference>
<feature type="region of interest" description="Disordered" evidence="5">
    <location>
        <begin position="307"/>
        <end position="343"/>
    </location>
</feature>
<gene>
    <name evidence="7" type="ORF">QQS21_011853</name>
</gene>
<organism evidence="7 8">
    <name type="scientific">Conoideocrella luteorostrata</name>
    <dbReference type="NCBI Taxonomy" id="1105319"/>
    <lineage>
        <taxon>Eukaryota</taxon>
        <taxon>Fungi</taxon>
        <taxon>Dikarya</taxon>
        <taxon>Ascomycota</taxon>
        <taxon>Pezizomycotina</taxon>
        <taxon>Sordariomycetes</taxon>
        <taxon>Hypocreomycetidae</taxon>
        <taxon>Hypocreales</taxon>
        <taxon>Clavicipitaceae</taxon>
        <taxon>Conoideocrella</taxon>
    </lineage>
</organism>
<proteinExistence type="predicted"/>
<sequence length="824" mass="91296">MFGRHLLSAALCLLLWFGDNRTIALPQPPPIPPRPSPAKLQPPVPEAPTTKPPAKEFSTSRNPEYVFRGSFSDPETVAARGGWTPRTTFENEAAFELYNIQLQRPAGAVIDTAYVSTSEFFEIARSYPTANNQYIYRIRGTPNMVDMSRTFGQYINVDEAEFAALGVIRWEQVHGWIKSSDIVDQYVVDEFSNHNFERLSKAGKYTLNKSYDRKFDNFKAGGAAPQLAGFPENHPARQQEPWKASQNHVKSPKDFAIEFMKDHGNAVGWDSNVKFPLANSPDMKMSPKQVSATGDSGVHATKVTASLGAGDELLSDSPDKDKKSGASGPETQHDKSSSGKESILCDPISKRNVNCISIKNGKTGESVTPDLDGEIPNALSLDGEKELALPKAKSIAVEELERISERFAEEEFGRMATKNGLGILTTRAENAMSFAKIKAKFEGYTPLTPVKVNAKPSKMGRLGGAGLAGLAGIGVGLWVKDTIDVFSINSTALERATVVTSIVPFLGCVVQSASNMDQGSINVVDNSVCVIADALLITPAWPVGLVLHAFRPILDKKFWEDAKKFWELLNHDDLYRRYFSEWIQYRNKILQTLESDAFIENVKLEAKSQKIGIIFMAARAAGALRAGTLQAATTEEERERIERFSEYAGSNELHSRMCNEFLTKKEELKIKLEEDINNHLEKQFAEFDSRWFHSYREFWNDQNGYAYIPSDIEPYLQEIRSLYGRGAQPGLKPGPEPSRYTAPLVRKIIDEIEGLTDCSNHGGNRTGTGSRYVSGLEVIYSDDIAPVENSAQEITNESADINYGVFGSFRSTPVIAMKLAPLLR</sequence>
<keyword evidence="8" id="KW-1185">Reference proteome</keyword>